<evidence type="ECO:0000256" key="6">
    <source>
        <dbReference type="SAM" id="MobiDB-lite"/>
    </source>
</evidence>
<dbReference type="AlphaFoldDB" id="A0A318K1I9"/>
<dbReference type="Pfam" id="PF07690">
    <property type="entry name" value="MFS_1"/>
    <property type="match status" value="1"/>
</dbReference>
<feature type="transmembrane region" description="Helical" evidence="7">
    <location>
        <begin position="72"/>
        <end position="91"/>
    </location>
</feature>
<name>A0A318K1I9_9NOCA</name>
<keyword evidence="2" id="KW-1003">Cell membrane</keyword>
<dbReference type="GO" id="GO:0005886">
    <property type="term" value="C:plasma membrane"/>
    <property type="evidence" value="ECO:0007669"/>
    <property type="project" value="UniProtKB-SubCell"/>
</dbReference>
<evidence type="ECO:0000256" key="5">
    <source>
        <dbReference type="ARBA" id="ARBA00023136"/>
    </source>
</evidence>
<comment type="subcellular location">
    <subcellularLocation>
        <location evidence="1">Cell membrane</location>
        <topology evidence="1">Multi-pass membrane protein</topology>
    </subcellularLocation>
</comment>
<feature type="transmembrane region" description="Helical" evidence="7">
    <location>
        <begin position="232"/>
        <end position="257"/>
    </location>
</feature>
<evidence type="ECO:0000313" key="9">
    <source>
        <dbReference type="EMBL" id="PXX65131.1"/>
    </source>
</evidence>
<evidence type="ECO:0000256" key="7">
    <source>
        <dbReference type="SAM" id="Phobius"/>
    </source>
</evidence>
<feature type="transmembrane region" description="Helical" evidence="7">
    <location>
        <begin position="191"/>
        <end position="211"/>
    </location>
</feature>
<protein>
    <submittedName>
        <fullName evidence="9">Putative MFS family arabinose efflux permease</fullName>
    </submittedName>
</protein>
<organism evidence="9 10">
    <name type="scientific">Nocardia tenerifensis</name>
    <dbReference type="NCBI Taxonomy" id="228006"/>
    <lineage>
        <taxon>Bacteria</taxon>
        <taxon>Bacillati</taxon>
        <taxon>Actinomycetota</taxon>
        <taxon>Actinomycetes</taxon>
        <taxon>Mycobacteriales</taxon>
        <taxon>Nocardiaceae</taxon>
        <taxon>Nocardia</taxon>
    </lineage>
</organism>
<keyword evidence="5 7" id="KW-0472">Membrane</keyword>
<keyword evidence="3 7" id="KW-0812">Transmembrane</keyword>
<keyword evidence="10" id="KW-1185">Reference proteome</keyword>
<comment type="caution">
    <text evidence="9">The sequence shown here is derived from an EMBL/GenBank/DDBJ whole genome shotgun (WGS) entry which is preliminary data.</text>
</comment>
<dbReference type="PROSITE" id="PS50850">
    <property type="entry name" value="MFS"/>
    <property type="match status" value="1"/>
</dbReference>
<gene>
    <name evidence="9" type="ORF">DFR70_104192</name>
</gene>
<proteinExistence type="predicted"/>
<feature type="transmembrane region" description="Helical" evidence="7">
    <location>
        <begin position="324"/>
        <end position="345"/>
    </location>
</feature>
<dbReference type="InterPro" id="IPR036259">
    <property type="entry name" value="MFS_trans_sf"/>
</dbReference>
<feature type="transmembrane region" description="Helical" evidence="7">
    <location>
        <begin position="277"/>
        <end position="294"/>
    </location>
</feature>
<evidence type="ECO:0000259" key="8">
    <source>
        <dbReference type="PROSITE" id="PS50850"/>
    </source>
</evidence>
<feature type="transmembrane region" description="Helical" evidence="7">
    <location>
        <begin position="357"/>
        <end position="382"/>
    </location>
</feature>
<sequence>MLPRRSYCRPMATPTLPLTTGTPAAAPASPRAHTARTLPVFVLSALLATGQMYVPIPLFTAMKADWNVGSGVMTWIISAFAFGYAGGFVLFGPLSDRYGHRKVLMTGMLVASVVTLLTGLAFSAPVAVGLRVVQGLVVGSIPPAIMAYVATRIAPAHRAVVTMSIATSFLAATVIAQIVSQAVVASFPWRTVFLASAVVFAVLAFALRRVMLDDAPTGRDLPLRHSYAAIPAVFRLLPLVPMLVAGAMSMAVMVGIYTGLELTGVVTGAGELLTLRAGALPVMLVLPLLAVPLARLSKHNQIALGVVIAASAMIVATFEGSHVAVLTILLAVMVGGLGVIAPAVLQSAGELGGESRAAAMSVAMFSFYVGATVGPLVAAAAAPHGFSALAWTLAALLVGALAMTVLGLALQRRERATA</sequence>
<dbReference type="PANTHER" id="PTHR43124:SF3">
    <property type="entry name" value="CHLORAMPHENICOL EFFLUX PUMP RV0191"/>
    <property type="match status" value="1"/>
</dbReference>
<dbReference type="EMBL" id="QJKF01000004">
    <property type="protein sequence ID" value="PXX65131.1"/>
    <property type="molecule type" value="Genomic_DNA"/>
</dbReference>
<feature type="compositionally biased region" description="Low complexity" evidence="6">
    <location>
        <begin position="9"/>
        <end position="29"/>
    </location>
</feature>
<feature type="domain" description="Major facilitator superfamily (MFS) profile" evidence="8">
    <location>
        <begin position="37"/>
        <end position="412"/>
    </location>
</feature>
<feature type="transmembrane region" description="Helical" evidence="7">
    <location>
        <begin position="40"/>
        <end position="60"/>
    </location>
</feature>
<keyword evidence="4 7" id="KW-1133">Transmembrane helix</keyword>
<feature type="region of interest" description="Disordered" evidence="6">
    <location>
        <begin position="1"/>
        <end position="29"/>
    </location>
</feature>
<dbReference type="SUPFAM" id="SSF103473">
    <property type="entry name" value="MFS general substrate transporter"/>
    <property type="match status" value="1"/>
</dbReference>
<dbReference type="Proteomes" id="UP000247569">
    <property type="component" value="Unassembled WGS sequence"/>
</dbReference>
<feature type="transmembrane region" description="Helical" evidence="7">
    <location>
        <begin position="160"/>
        <end position="179"/>
    </location>
</feature>
<dbReference type="InterPro" id="IPR050189">
    <property type="entry name" value="MFS_Efflux_Transporters"/>
</dbReference>
<accession>A0A318K1I9</accession>
<feature type="transmembrane region" description="Helical" evidence="7">
    <location>
        <begin position="388"/>
        <end position="410"/>
    </location>
</feature>
<dbReference type="Gene3D" id="1.20.1720.10">
    <property type="entry name" value="Multidrug resistance protein D"/>
    <property type="match status" value="1"/>
</dbReference>
<evidence type="ECO:0000256" key="4">
    <source>
        <dbReference type="ARBA" id="ARBA00022989"/>
    </source>
</evidence>
<dbReference type="GO" id="GO:0022857">
    <property type="term" value="F:transmembrane transporter activity"/>
    <property type="evidence" value="ECO:0007669"/>
    <property type="project" value="InterPro"/>
</dbReference>
<evidence type="ECO:0000256" key="3">
    <source>
        <dbReference type="ARBA" id="ARBA00022692"/>
    </source>
</evidence>
<dbReference type="PANTHER" id="PTHR43124">
    <property type="entry name" value="PURINE EFFLUX PUMP PBUE"/>
    <property type="match status" value="1"/>
</dbReference>
<evidence type="ECO:0000256" key="2">
    <source>
        <dbReference type="ARBA" id="ARBA00022475"/>
    </source>
</evidence>
<feature type="transmembrane region" description="Helical" evidence="7">
    <location>
        <begin position="128"/>
        <end position="148"/>
    </location>
</feature>
<dbReference type="InterPro" id="IPR011701">
    <property type="entry name" value="MFS"/>
</dbReference>
<reference evidence="9 10" key="1">
    <citation type="submission" date="2018-05" db="EMBL/GenBank/DDBJ databases">
        <title>Genomic Encyclopedia of Type Strains, Phase IV (KMG-IV): sequencing the most valuable type-strain genomes for metagenomic binning, comparative biology and taxonomic classification.</title>
        <authorList>
            <person name="Goeker M."/>
        </authorList>
    </citation>
    <scope>NUCLEOTIDE SEQUENCE [LARGE SCALE GENOMIC DNA]</scope>
    <source>
        <strain evidence="9 10">DSM 44704</strain>
    </source>
</reference>
<feature type="transmembrane region" description="Helical" evidence="7">
    <location>
        <begin position="301"/>
        <end position="318"/>
    </location>
</feature>
<evidence type="ECO:0000313" key="10">
    <source>
        <dbReference type="Proteomes" id="UP000247569"/>
    </source>
</evidence>
<dbReference type="InterPro" id="IPR020846">
    <property type="entry name" value="MFS_dom"/>
</dbReference>
<feature type="transmembrane region" description="Helical" evidence="7">
    <location>
        <begin position="103"/>
        <end position="122"/>
    </location>
</feature>
<evidence type="ECO:0000256" key="1">
    <source>
        <dbReference type="ARBA" id="ARBA00004651"/>
    </source>
</evidence>